<organism evidence="1 2">
    <name type="scientific">Aquicella lusitana</name>
    <dbReference type="NCBI Taxonomy" id="254246"/>
    <lineage>
        <taxon>Bacteria</taxon>
        <taxon>Pseudomonadati</taxon>
        <taxon>Pseudomonadota</taxon>
        <taxon>Gammaproteobacteria</taxon>
        <taxon>Legionellales</taxon>
        <taxon>Coxiellaceae</taxon>
        <taxon>Aquicella</taxon>
    </lineage>
</organism>
<accession>A0A370GJ25</accession>
<keyword evidence="2" id="KW-1185">Reference proteome</keyword>
<name>A0A370GJ25_9COXI</name>
<dbReference type="AlphaFoldDB" id="A0A370GJ25"/>
<dbReference type="EMBL" id="QQAX01000010">
    <property type="protein sequence ID" value="RDI43745.1"/>
    <property type="molecule type" value="Genomic_DNA"/>
</dbReference>
<comment type="caution">
    <text evidence="1">The sequence shown here is derived from an EMBL/GenBank/DDBJ whole genome shotgun (WGS) entry which is preliminary data.</text>
</comment>
<proteinExistence type="predicted"/>
<dbReference type="Pfam" id="PF06935">
    <property type="entry name" value="DUF1284"/>
    <property type="match status" value="1"/>
</dbReference>
<dbReference type="RefSeq" id="WP_114834304.1">
    <property type="nucleotide sequence ID" value="NZ_LR699115.1"/>
</dbReference>
<evidence type="ECO:0000313" key="2">
    <source>
        <dbReference type="Proteomes" id="UP000254720"/>
    </source>
</evidence>
<dbReference type="Proteomes" id="UP000254720">
    <property type="component" value="Unassembled WGS sequence"/>
</dbReference>
<dbReference type="OrthoDB" id="6195504at2"/>
<dbReference type="InterPro" id="IPR009702">
    <property type="entry name" value="DUF1284"/>
</dbReference>
<evidence type="ECO:0008006" key="3">
    <source>
        <dbReference type="Google" id="ProtNLM"/>
    </source>
</evidence>
<gene>
    <name evidence="1" type="ORF">C8D86_11015</name>
</gene>
<protein>
    <recommendedName>
        <fullName evidence="3">DUF1284 domain-containing protein</fullName>
    </recommendedName>
</protein>
<evidence type="ECO:0000313" key="1">
    <source>
        <dbReference type="EMBL" id="RDI43745.1"/>
    </source>
</evidence>
<reference evidence="1 2" key="1">
    <citation type="submission" date="2018-07" db="EMBL/GenBank/DDBJ databases">
        <title>Genomic Encyclopedia of Type Strains, Phase IV (KMG-IV): sequencing the most valuable type-strain genomes for metagenomic binning, comparative biology and taxonomic classification.</title>
        <authorList>
            <person name="Goeker M."/>
        </authorList>
    </citation>
    <scope>NUCLEOTIDE SEQUENCE [LARGE SCALE GENOMIC DNA]</scope>
    <source>
        <strain evidence="1 2">DSM 16500</strain>
    </source>
</reference>
<sequence>MEITFRPHHFLCALCFQGKGYSPLFIANFQTIMDKLNSPGGDATAIQVTTHTDSICTPCPNRIGRHCATEEKIAVLDHAHTDALQLKTETILTWGEAKQRIKEKMTLESFHQICATCSWKQYGICESVLTAFLKNK</sequence>